<name>A0A517XQQ7_9BACT</name>
<proteinExistence type="predicted"/>
<gene>
    <name evidence="1" type="ORF">ETAA1_17750</name>
</gene>
<evidence type="ECO:0000313" key="2">
    <source>
        <dbReference type="Proteomes" id="UP000319576"/>
    </source>
</evidence>
<evidence type="ECO:0000313" key="1">
    <source>
        <dbReference type="EMBL" id="QDU19837.1"/>
    </source>
</evidence>
<keyword evidence="2" id="KW-1185">Reference proteome</keyword>
<dbReference type="Proteomes" id="UP000319576">
    <property type="component" value="Chromosome"/>
</dbReference>
<sequence>MPEPEPIGPTLAKLLDDALRPMFAENPAAYHTEVQRHDAEARELIDRARRVTQEKIDEALDRLTFFGGDRLALLPEATRNTAAQREAIDRELHDALLEARERFNRRVNALRVVADEK</sequence>
<dbReference type="RefSeq" id="WP_145236415.1">
    <property type="nucleotide sequence ID" value="NZ_CP036273.1"/>
</dbReference>
<dbReference type="KEGG" id="uli:ETAA1_17750"/>
<protein>
    <submittedName>
        <fullName evidence="1">Uncharacterized protein</fullName>
    </submittedName>
</protein>
<reference evidence="1 2" key="1">
    <citation type="submission" date="2019-02" db="EMBL/GenBank/DDBJ databases">
        <title>Deep-cultivation of Planctomycetes and their phenomic and genomic characterization uncovers novel biology.</title>
        <authorList>
            <person name="Wiegand S."/>
            <person name="Jogler M."/>
            <person name="Boedeker C."/>
            <person name="Pinto D."/>
            <person name="Vollmers J."/>
            <person name="Rivas-Marin E."/>
            <person name="Kohn T."/>
            <person name="Peeters S.H."/>
            <person name="Heuer A."/>
            <person name="Rast P."/>
            <person name="Oberbeckmann S."/>
            <person name="Bunk B."/>
            <person name="Jeske O."/>
            <person name="Meyerdierks A."/>
            <person name="Storesund J.E."/>
            <person name="Kallscheuer N."/>
            <person name="Luecker S."/>
            <person name="Lage O.M."/>
            <person name="Pohl T."/>
            <person name="Merkel B.J."/>
            <person name="Hornburger P."/>
            <person name="Mueller R.-W."/>
            <person name="Bruemmer F."/>
            <person name="Labrenz M."/>
            <person name="Spormann A.M."/>
            <person name="Op den Camp H."/>
            <person name="Overmann J."/>
            <person name="Amann R."/>
            <person name="Jetten M.S.M."/>
            <person name="Mascher T."/>
            <person name="Medema M.H."/>
            <person name="Devos D.P."/>
            <person name="Kaster A.-K."/>
            <person name="Ovreas L."/>
            <person name="Rohde M."/>
            <person name="Galperin M.Y."/>
            <person name="Jogler C."/>
        </authorList>
    </citation>
    <scope>NUCLEOTIDE SEQUENCE [LARGE SCALE GENOMIC DNA]</scope>
    <source>
        <strain evidence="1 2">ETA_A1</strain>
    </source>
</reference>
<accession>A0A517XQQ7</accession>
<dbReference type="AlphaFoldDB" id="A0A517XQQ7"/>
<organism evidence="1 2">
    <name type="scientific">Urbifossiella limnaea</name>
    <dbReference type="NCBI Taxonomy" id="2528023"/>
    <lineage>
        <taxon>Bacteria</taxon>
        <taxon>Pseudomonadati</taxon>
        <taxon>Planctomycetota</taxon>
        <taxon>Planctomycetia</taxon>
        <taxon>Gemmatales</taxon>
        <taxon>Gemmataceae</taxon>
        <taxon>Urbifossiella</taxon>
    </lineage>
</organism>
<dbReference type="EMBL" id="CP036273">
    <property type="protein sequence ID" value="QDU19837.1"/>
    <property type="molecule type" value="Genomic_DNA"/>
</dbReference>